<dbReference type="InterPro" id="IPR036047">
    <property type="entry name" value="F-box-like_dom_sf"/>
</dbReference>
<proteinExistence type="predicted"/>
<evidence type="ECO:0000313" key="2">
    <source>
        <dbReference type="Proteomes" id="UP000887566"/>
    </source>
</evidence>
<dbReference type="Proteomes" id="UP000887566">
    <property type="component" value="Unplaced"/>
</dbReference>
<feature type="domain" description="F-box" evidence="1">
    <location>
        <begin position="17"/>
        <end position="41"/>
    </location>
</feature>
<evidence type="ECO:0000259" key="1">
    <source>
        <dbReference type="Pfam" id="PF00646"/>
    </source>
</evidence>
<dbReference type="Pfam" id="PF00646">
    <property type="entry name" value="F-box"/>
    <property type="match status" value="1"/>
</dbReference>
<dbReference type="AlphaFoldDB" id="A0A914V835"/>
<dbReference type="SUPFAM" id="SSF81383">
    <property type="entry name" value="F-box domain"/>
    <property type="match status" value="1"/>
</dbReference>
<evidence type="ECO:0000313" key="3">
    <source>
        <dbReference type="WBParaSite" id="PSAMB.scaffold165size70396.g2759.t1"/>
    </source>
</evidence>
<dbReference type="WBParaSite" id="PSAMB.scaffold165size70396.g2759.t1">
    <property type="protein sequence ID" value="PSAMB.scaffold165size70396.g2759.t1"/>
    <property type="gene ID" value="PSAMB.scaffold165size70396.g2759"/>
</dbReference>
<protein>
    <submittedName>
        <fullName evidence="3">F-box domain-containing protein</fullName>
    </submittedName>
</protein>
<organism evidence="2 3">
    <name type="scientific">Plectus sambesii</name>
    <dbReference type="NCBI Taxonomy" id="2011161"/>
    <lineage>
        <taxon>Eukaryota</taxon>
        <taxon>Metazoa</taxon>
        <taxon>Ecdysozoa</taxon>
        <taxon>Nematoda</taxon>
        <taxon>Chromadorea</taxon>
        <taxon>Plectida</taxon>
        <taxon>Plectina</taxon>
        <taxon>Plectoidea</taxon>
        <taxon>Plectidae</taxon>
        <taxon>Plectus</taxon>
    </lineage>
</organism>
<accession>A0A914V835</accession>
<keyword evidence="2" id="KW-1185">Reference proteome</keyword>
<dbReference type="Gene3D" id="1.20.1280.50">
    <property type="match status" value="1"/>
</dbReference>
<reference evidence="3" key="1">
    <citation type="submission" date="2022-11" db="UniProtKB">
        <authorList>
            <consortium name="WormBaseParasite"/>
        </authorList>
    </citation>
    <scope>IDENTIFICATION</scope>
</reference>
<dbReference type="InterPro" id="IPR001810">
    <property type="entry name" value="F-box_dom"/>
</dbReference>
<name>A0A914V835_9BILA</name>
<sequence>MSEEGESCESDQGWAVLPDVLLEEAFSYLSLRYLGRCSQVCV</sequence>